<reference evidence="3 4" key="1">
    <citation type="submission" date="2019-08" db="EMBL/GenBank/DDBJ databases">
        <title>Draft genome sequences of two oriental melons (Cucumis melo L. var makuwa).</title>
        <authorList>
            <person name="Kwon S.-Y."/>
        </authorList>
    </citation>
    <scope>NUCLEOTIDE SEQUENCE [LARGE SCALE GENOMIC DNA]</scope>
    <source>
        <strain evidence="4">cv. Chang Bougi</strain>
        <strain evidence="3">cv. SW 3</strain>
        <tissue evidence="1">Leaf</tissue>
    </source>
</reference>
<dbReference type="OrthoDB" id="685434at2759"/>
<proteinExistence type="predicted"/>
<evidence type="ECO:0000313" key="1">
    <source>
        <dbReference type="EMBL" id="KAA0033798.1"/>
    </source>
</evidence>
<dbReference type="Proteomes" id="UP000321393">
    <property type="component" value="Unassembled WGS sequence"/>
</dbReference>
<evidence type="ECO:0000313" key="4">
    <source>
        <dbReference type="Proteomes" id="UP000321947"/>
    </source>
</evidence>
<evidence type="ECO:0000313" key="2">
    <source>
        <dbReference type="EMBL" id="TYK22336.1"/>
    </source>
</evidence>
<accession>A0A5A7ST54</accession>
<dbReference type="AlphaFoldDB" id="A0A5A7ST54"/>
<protein>
    <submittedName>
        <fullName evidence="1 2">Dehydrin LEA</fullName>
    </submittedName>
</protein>
<evidence type="ECO:0000313" key="3">
    <source>
        <dbReference type="Proteomes" id="UP000321393"/>
    </source>
</evidence>
<comment type="caution">
    <text evidence="1">The sequence shown here is derived from an EMBL/GenBank/DDBJ whole genome shotgun (WGS) entry which is preliminary data.</text>
</comment>
<gene>
    <name evidence="2" type="ORF">E5676_scaffold1428G00530</name>
    <name evidence="1" type="ORF">E6C27_scaffold142G00570</name>
</gene>
<dbReference type="Proteomes" id="UP000321947">
    <property type="component" value="Unassembled WGS sequence"/>
</dbReference>
<organism evidence="1 3">
    <name type="scientific">Cucumis melo var. makuwa</name>
    <name type="common">Oriental melon</name>
    <dbReference type="NCBI Taxonomy" id="1194695"/>
    <lineage>
        <taxon>Eukaryota</taxon>
        <taxon>Viridiplantae</taxon>
        <taxon>Streptophyta</taxon>
        <taxon>Embryophyta</taxon>
        <taxon>Tracheophyta</taxon>
        <taxon>Spermatophyta</taxon>
        <taxon>Magnoliopsida</taxon>
        <taxon>eudicotyledons</taxon>
        <taxon>Gunneridae</taxon>
        <taxon>Pentapetalae</taxon>
        <taxon>rosids</taxon>
        <taxon>fabids</taxon>
        <taxon>Cucurbitales</taxon>
        <taxon>Cucurbitaceae</taxon>
        <taxon>Benincaseae</taxon>
        <taxon>Cucumis</taxon>
    </lineage>
</organism>
<sequence length="89" mass="10265">MYGTSVATIRLTDKHGNPIQLTDEHNPVVLTDEHGNPMWLTDIETKVVKSRWFRRWLMATVSCRCSHMRRMKIVALVPPPCLPLQALVR</sequence>
<dbReference type="EMBL" id="SSTD01005075">
    <property type="protein sequence ID" value="TYK22336.1"/>
    <property type="molecule type" value="Genomic_DNA"/>
</dbReference>
<dbReference type="EMBL" id="SSTE01020676">
    <property type="protein sequence ID" value="KAA0033798.1"/>
    <property type="molecule type" value="Genomic_DNA"/>
</dbReference>
<name>A0A5A7ST54_CUCMM</name>